<dbReference type="CDD" id="cd17929">
    <property type="entry name" value="DEXHc_priA"/>
    <property type="match status" value="1"/>
</dbReference>
<comment type="cofactor">
    <cofactor evidence="12">
        <name>Zn(2+)</name>
        <dbReference type="ChEBI" id="CHEBI:29105"/>
    </cofactor>
    <text evidence="12">Binds 2 zinc ions per subunit.</text>
</comment>
<dbReference type="PROSITE" id="PS51194">
    <property type="entry name" value="HELICASE_CTER"/>
    <property type="match status" value="1"/>
</dbReference>
<evidence type="ECO:0000259" key="14">
    <source>
        <dbReference type="PROSITE" id="PS51194"/>
    </source>
</evidence>
<dbReference type="AlphaFoldDB" id="U2DYU9"/>
<feature type="binding site" evidence="12">
    <location>
        <position position="519"/>
    </location>
    <ligand>
        <name>Zn(2+)</name>
        <dbReference type="ChEBI" id="CHEBI:29105"/>
        <label>2</label>
    </ligand>
</feature>
<dbReference type="Pfam" id="PF18074">
    <property type="entry name" value="PriA_C"/>
    <property type="match status" value="1"/>
</dbReference>
<evidence type="ECO:0000256" key="9">
    <source>
        <dbReference type="ARBA" id="ARBA00023125"/>
    </source>
</evidence>
<dbReference type="PANTHER" id="PTHR30580:SF0">
    <property type="entry name" value="PRIMOSOMAL PROTEIN N"/>
    <property type="match status" value="1"/>
</dbReference>
<dbReference type="SMART" id="SM00487">
    <property type="entry name" value="DEXDc"/>
    <property type="match status" value="1"/>
</dbReference>
<feature type="binding site" evidence="12">
    <location>
        <position position="550"/>
    </location>
    <ligand>
        <name>Zn(2+)</name>
        <dbReference type="ChEBI" id="CHEBI:29105"/>
        <label>1</label>
    </ligand>
</feature>
<evidence type="ECO:0000259" key="13">
    <source>
        <dbReference type="PROSITE" id="PS51192"/>
    </source>
</evidence>
<dbReference type="InterPro" id="IPR041236">
    <property type="entry name" value="PriA_C"/>
</dbReference>
<dbReference type="InterPro" id="IPR006935">
    <property type="entry name" value="Helicase/UvrB_N"/>
</dbReference>
<dbReference type="Proteomes" id="UP000005707">
    <property type="component" value="Unassembled WGS sequence"/>
</dbReference>
<keyword evidence="4 12" id="KW-0547">Nucleotide-binding</keyword>
<dbReference type="Pfam" id="PF04851">
    <property type="entry name" value="ResIII"/>
    <property type="match status" value="1"/>
</dbReference>
<reference evidence="15 16" key="1">
    <citation type="journal article" date="2011" name="J. Bacteriol.">
        <title>Genome sequence of Haloplasma contractile, an unusual contractile bacterium from a deep-sea anoxic brine lake.</title>
        <authorList>
            <person name="Antunes A."/>
            <person name="Alam I."/>
            <person name="El Dorry H."/>
            <person name="Siam R."/>
            <person name="Robertson A."/>
            <person name="Bajic V.B."/>
            <person name="Stingl U."/>
        </authorList>
    </citation>
    <scope>NUCLEOTIDE SEQUENCE [LARGE SCALE GENOMIC DNA]</scope>
    <source>
        <strain evidence="15 16">SSD-17B</strain>
    </source>
</reference>
<evidence type="ECO:0000313" key="15">
    <source>
        <dbReference type="EMBL" id="ERJ13417.1"/>
    </source>
</evidence>
<dbReference type="GO" id="GO:0006269">
    <property type="term" value="P:DNA replication, synthesis of primer"/>
    <property type="evidence" value="ECO:0007669"/>
    <property type="project" value="UniProtKB-KW"/>
</dbReference>
<feature type="binding site" evidence="12">
    <location>
        <position position="516"/>
    </location>
    <ligand>
        <name>Zn(2+)</name>
        <dbReference type="ChEBI" id="CHEBI:29105"/>
        <label>2</label>
    </ligand>
</feature>
<evidence type="ECO:0000256" key="1">
    <source>
        <dbReference type="ARBA" id="ARBA00022515"/>
    </source>
</evidence>
<keyword evidence="1 12" id="KW-0639">Primosome</keyword>
<dbReference type="FunCoup" id="U2DYU9">
    <property type="interactions" value="383"/>
</dbReference>
<dbReference type="Gene3D" id="3.40.50.300">
    <property type="entry name" value="P-loop containing nucleotide triphosphate hydrolases"/>
    <property type="match status" value="2"/>
</dbReference>
<feature type="binding site" evidence="12">
    <location>
        <position position="537"/>
    </location>
    <ligand>
        <name>Zn(2+)</name>
        <dbReference type="ChEBI" id="CHEBI:29105"/>
        <label>2</label>
    </ligand>
</feature>
<dbReference type="InterPro" id="IPR005259">
    <property type="entry name" value="PriA"/>
</dbReference>
<dbReference type="STRING" id="1033810.HLPCO_000068"/>
<dbReference type="RefSeq" id="WP_008826476.1">
    <property type="nucleotide sequence ID" value="NZ_AFNU02000001.1"/>
</dbReference>
<keyword evidence="8 12" id="KW-0067">ATP-binding</keyword>
<dbReference type="Pfam" id="PF00271">
    <property type="entry name" value="Helicase_C"/>
    <property type="match status" value="1"/>
</dbReference>
<dbReference type="GO" id="GO:1990077">
    <property type="term" value="C:primosome complex"/>
    <property type="evidence" value="ECO:0007669"/>
    <property type="project" value="UniProtKB-UniRule"/>
</dbReference>
<name>U2DYU9_9MOLU</name>
<evidence type="ECO:0000256" key="7">
    <source>
        <dbReference type="ARBA" id="ARBA00022833"/>
    </source>
</evidence>
<dbReference type="InterPro" id="IPR041222">
    <property type="entry name" value="PriA_3primeBD"/>
</dbReference>
<evidence type="ECO:0000256" key="6">
    <source>
        <dbReference type="ARBA" id="ARBA00022806"/>
    </source>
</evidence>
<evidence type="ECO:0000256" key="10">
    <source>
        <dbReference type="ARBA" id="ARBA00023235"/>
    </source>
</evidence>
<dbReference type="GO" id="GO:0003677">
    <property type="term" value="F:DNA binding"/>
    <property type="evidence" value="ECO:0007669"/>
    <property type="project" value="UniProtKB-UniRule"/>
</dbReference>
<dbReference type="InParanoid" id="U2DYU9"/>
<keyword evidence="9 12" id="KW-0238">DNA-binding</keyword>
<dbReference type="InterPro" id="IPR040498">
    <property type="entry name" value="PriA_CRR"/>
</dbReference>
<organism evidence="15 16">
    <name type="scientific">Haloplasma contractile SSD-17B</name>
    <dbReference type="NCBI Taxonomy" id="1033810"/>
    <lineage>
        <taxon>Bacteria</taxon>
        <taxon>Bacillati</taxon>
        <taxon>Mycoplasmatota</taxon>
        <taxon>Mollicutes</taxon>
        <taxon>Haloplasmatales</taxon>
        <taxon>Haloplasmataceae</taxon>
        <taxon>Haloplasma</taxon>
    </lineage>
</organism>
<dbReference type="OrthoDB" id="9759544at2"/>
<keyword evidence="7 12" id="KW-0862">Zinc</keyword>
<evidence type="ECO:0000313" key="16">
    <source>
        <dbReference type="Proteomes" id="UP000005707"/>
    </source>
</evidence>
<keyword evidence="6 12" id="KW-0347">Helicase</keyword>
<dbReference type="EC" id="5.6.2.4" evidence="12"/>
<dbReference type="GO" id="GO:0043138">
    <property type="term" value="F:3'-5' DNA helicase activity"/>
    <property type="evidence" value="ECO:0007669"/>
    <property type="project" value="UniProtKB-EC"/>
</dbReference>
<feature type="domain" description="Helicase C-terminal" evidence="14">
    <location>
        <begin position="542"/>
        <end position="696"/>
    </location>
</feature>
<dbReference type="GO" id="GO:0016887">
    <property type="term" value="F:ATP hydrolysis activity"/>
    <property type="evidence" value="ECO:0007669"/>
    <property type="project" value="RHEA"/>
</dbReference>
<evidence type="ECO:0000256" key="8">
    <source>
        <dbReference type="ARBA" id="ARBA00022840"/>
    </source>
</evidence>
<comment type="similarity">
    <text evidence="12">Belongs to the helicase family. PriA subfamily.</text>
</comment>
<comment type="function">
    <text evidence="12">Initiates the restart of stalled replication forks, which reloads the replicative helicase on sites other than the origin of replication. Recognizes and binds to abandoned replication forks and remodels them to uncover a helicase loading site. Promotes assembly of the primosome at these replication forks.</text>
</comment>
<keyword evidence="2 12" id="KW-0235">DNA replication</keyword>
<comment type="catalytic activity">
    <reaction evidence="12">
        <text>Couples ATP hydrolysis with the unwinding of duplex DNA by translocating in the 3'-5' direction.</text>
        <dbReference type="EC" id="5.6.2.4"/>
    </reaction>
</comment>
<gene>
    <name evidence="12 15" type="primary">priA</name>
    <name evidence="15" type="ORF">HLPCO_000068</name>
</gene>
<dbReference type="HAMAP" id="MF_00983">
    <property type="entry name" value="PriA"/>
    <property type="match status" value="1"/>
</dbReference>
<dbReference type="GO" id="GO:0006302">
    <property type="term" value="P:double-strand break repair"/>
    <property type="evidence" value="ECO:0007669"/>
    <property type="project" value="InterPro"/>
</dbReference>
<dbReference type="PROSITE" id="PS51192">
    <property type="entry name" value="HELICASE_ATP_BIND_1"/>
    <property type="match status" value="1"/>
</dbReference>
<dbReference type="SUPFAM" id="SSF52540">
    <property type="entry name" value="P-loop containing nucleoside triphosphate hydrolases"/>
    <property type="match status" value="1"/>
</dbReference>
<dbReference type="SMART" id="SM00490">
    <property type="entry name" value="HELICc"/>
    <property type="match status" value="1"/>
</dbReference>
<comment type="caution">
    <text evidence="15">The sequence shown here is derived from an EMBL/GenBank/DDBJ whole genome shotgun (WGS) entry which is preliminary data.</text>
</comment>
<dbReference type="InterPro" id="IPR042115">
    <property type="entry name" value="PriA_3primeBD_sf"/>
</dbReference>
<keyword evidence="3 12" id="KW-0479">Metal-binding</keyword>
<sequence length="798" mass="91654">MIAQVVVDVKNKNVNRTFDYEIPEELESIVEKGMRVIVPFANRLVMGYIIDFIESSTFNRLKQVEQVIDLVPSVNDELLTLAHKISKETASFLVSCIQVMLPTAIKASYQKRLIKNQALEAHELETYFNEKETIDYETVEANDLYKVKKEIQAGNIELKYVVKNKLKIKKEKYVKINELQDQTVETVTAKLSRSKKQQEAMIYLYQIKERGYTELLKKDLLDAVDLGTSSYNALLKKGYIREIEKESYRDPFRNDEVTERKRVTLNAEQQNVVRSVLESSIKDKQETFLLHGITGSGKTEVYLNIIKEVISKGKEAILLVPEISLTPQIVKRVRSYFNDEVAVLHSGLSQGEKYDEWRKILRKEVKVVVGARSAIFAPFTNIGVIIIDEEHESSYKQSDMPKYHAIEVAKWRANFHNCPVVLGSATPSLESHARAIKGVYNLLTLTKRATNMDLPNTSVVDMTNEFQNGNLSIFSDELKDAITEKLNKKEQIILLLNRRGYSNFVMCRNCGETVMCKNCDLSLTYHKRGDLLKCHYCGYERYLVKECPSCKSTHIRQFGIGTQKVEEELLTLWPDANVIRMDNDTTRKKGDHKRLLDRFGNQEADILLGTQMIAKGLDFLNVTLVGVLSADTTLKLPDFRSSEKTFQLITQVAGRAGRHKKKGEVIIQTYNPKHYAIHLASKQDYDSFFMKEMSVRKIGKYSPYYFLAQVQVSHFDYNKMMKDVHKIASLIRSNLSDQAITLGPVVSQISRINNRYYSQVIIKYKREPNLSPMLERLLEEYNTGGVNVIIDMYPTFLM</sequence>
<evidence type="ECO:0000256" key="12">
    <source>
        <dbReference type="HAMAP-Rule" id="MF_00983"/>
    </source>
</evidence>
<keyword evidence="5 12" id="KW-0378">Hydrolase</keyword>
<dbReference type="eggNOG" id="COG1198">
    <property type="taxonomic scope" value="Bacteria"/>
</dbReference>
<dbReference type="FunFam" id="3.40.1440.60:FF:000001">
    <property type="entry name" value="Primosomal protein N"/>
    <property type="match status" value="1"/>
</dbReference>
<feature type="domain" description="Helicase ATP-binding" evidence="13">
    <location>
        <begin position="279"/>
        <end position="445"/>
    </location>
</feature>
<dbReference type="CDD" id="cd18804">
    <property type="entry name" value="SF2_C_priA"/>
    <property type="match status" value="1"/>
</dbReference>
<protein>
    <recommendedName>
        <fullName evidence="12">Replication restart protein PriA</fullName>
    </recommendedName>
    <alternativeName>
        <fullName evidence="12">ATP-dependent DNA helicase PriA</fullName>
        <ecNumber evidence="12">5.6.2.4</ecNumber>
    </alternativeName>
    <alternativeName>
        <fullName evidence="12">DNA 3'-5' helicase PriA</fullName>
    </alternativeName>
</protein>
<dbReference type="InterPro" id="IPR027417">
    <property type="entry name" value="P-loop_NTPase"/>
</dbReference>
<dbReference type="Pfam" id="PF17764">
    <property type="entry name" value="PriA_3primeBD"/>
    <property type="match status" value="1"/>
</dbReference>
<dbReference type="InterPro" id="IPR014001">
    <property type="entry name" value="Helicase_ATP-bd"/>
</dbReference>
<evidence type="ECO:0000256" key="11">
    <source>
        <dbReference type="ARBA" id="ARBA00048988"/>
    </source>
</evidence>
<feature type="binding site" evidence="12">
    <location>
        <position position="510"/>
    </location>
    <ligand>
        <name>Zn(2+)</name>
        <dbReference type="ChEBI" id="CHEBI:29105"/>
        <label>1</label>
    </ligand>
</feature>
<dbReference type="EMBL" id="AFNU02000001">
    <property type="protein sequence ID" value="ERJ13417.1"/>
    <property type="molecule type" value="Genomic_DNA"/>
</dbReference>
<dbReference type="Gene3D" id="3.40.1440.60">
    <property type="entry name" value="PriA, 3(prime) DNA-binding domain"/>
    <property type="match status" value="1"/>
</dbReference>
<comment type="catalytic activity">
    <reaction evidence="11 12">
        <text>ATP + H2O = ADP + phosphate + H(+)</text>
        <dbReference type="Rhea" id="RHEA:13065"/>
        <dbReference type="ChEBI" id="CHEBI:15377"/>
        <dbReference type="ChEBI" id="CHEBI:15378"/>
        <dbReference type="ChEBI" id="CHEBI:30616"/>
        <dbReference type="ChEBI" id="CHEBI:43474"/>
        <dbReference type="ChEBI" id="CHEBI:456216"/>
        <dbReference type="EC" id="5.6.2.4"/>
    </reaction>
</comment>
<accession>U2DYU9</accession>
<dbReference type="NCBIfam" id="TIGR00595">
    <property type="entry name" value="priA"/>
    <property type="match status" value="1"/>
</dbReference>
<dbReference type="GO" id="GO:0006310">
    <property type="term" value="P:DNA recombination"/>
    <property type="evidence" value="ECO:0007669"/>
    <property type="project" value="InterPro"/>
</dbReference>
<evidence type="ECO:0000256" key="2">
    <source>
        <dbReference type="ARBA" id="ARBA00022705"/>
    </source>
</evidence>
<keyword evidence="10 12" id="KW-0413">Isomerase</keyword>
<dbReference type="FunFam" id="3.40.50.300:FF:000489">
    <property type="entry name" value="Primosome assembly protein PriA"/>
    <property type="match status" value="1"/>
</dbReference>
<dbReference type="NCBIfam" id="NF004066">
    <property type="entry name" value="PRK05580.1-3"/>
    <property type="match status" value="1"/>
</dbReference>
<dbReference type="InterPro" id="IPR001650">
    <property type="entry name" value="Helicase_C-like"/>
</dbReference>
<comment type="subunit">
    <text evidence="12">Component of the replication restart primosome.</text>
</comment>
<evidence type="ECO:0000256" key="5">
    <source>
        <dbReference type="ARBA" id="ARBA00022801"/>
    </source>
</evidence>
<dbReference type="PANTHER" id="PTHR30580">
    <property type="entry name" value="PRIMOSOMAL PROTEIN N"/>
    <property type="match status" value="1"/>
</dbReference>
<dbReference type="GO" id="GO:0005524">
    <property type="term" value="F:ATP binding"/>
    <property type="evidence" value="ECO:0007669"/>
    <property type="project" value="UniProtKB-UniRule"/>
</dbReference>
<feature type="binding site" evidence="12">
    <location>
        <position position="547"/>
    </location>
    <ligand>
        <name>Zn(2+)</name>
        <dbReference type="ChEBI" id="CHEBI:29105"/>
        <label>1</label>
    </ligand>
</feature>
<dbReference type="GO" id="GO:0008270">
    <property type="term" value="F:zinc ion binding"/>
    <property type="evidence" value="ECO:0007669"/>
    <property type="project" value="UniProtKB-UniRule"/>
</dbReference>
<dbReference type="GO" id="GO:0006270">
    <property type="term" value="P:DNA replication initiation"/>
    <property type="evidence" value="ECO:0007669"/>
    <property type="project" value="TreeGrafter"/>
</dbReference>
<reference evidence="15 16" key="2">
    <citation type="journal article" date="2013" name="PLoS ONE">
        <title>INDIGO - INtegrated Data Warehouse of MIcrobial GenOmes with Examples from the Red Sea Extremophiles.</title>
        <authorList>
            <person name="Alam I."/>
            <person name="Antunes A."/>
            <person name="Kamau A.A."/>
            <person name="Ba Alawi W."/>
            <person name="Kalkatawi M."/>
            <person name="Stingl U."/>
            <person name="Bajic V.B."/>
        </authorList>
    </citation>
    <scope>NUCLEOTIDE SEQUENCE [LARGE SCALE GENOMIC DNA]</scope>
    <source>
        <strain evidence="15 16">SSD-17B</strain>
    </source>
</reference>
<feature type="binding site" evidence="12">
    <location>
        <position position="507"/>
    </location>
    <ligand>
        <name>Zn(2+)</name>
        <dbReference type="ChEBI" id="CHEBI:29105"/>
        <label>1</label>
    </ligand>
</feature>
<keyword evidence="16" id="KW-1185">Reference proteome</keyword>
<dbReference type="Pfam" id="PF18319">
    <property type="entry name" value="Zn_ribbon_PriA"/>
    <property type="match status" value="1"/>
</dbReference>
<feature type="binding site" evidence="12">
    <location>
        <position position="534"/>
    </location>
    <ligand>
        <name>Zn(2+)</name>
        <dbReference type="ChEBI" id="CHEBI:29105"/>
        <label>2</label>
    </ligand>
</feature>
<evidence type="ECO:0000256" key="4">
    <source>
        <dbReference type="ARBA" id="ARBA00022741"/>
    </source>
</evidence>
<evidence type="ECO:0000256" key="3">
    <source>
        <dbReference type="ARBA" id="ARBA00022723"/>
    </source>
</evidence>
<proteinExistence type="inferred from homology"/>